<evidence type="ECO:0000313" key="1">
    <source>
        <dbReference type="EMBL" id="MPC86427.1"/>
    </source>
</evidence>
<dbReference type="Proteomes" id="UP000324222">
    <property type="component" value="Unassembled WGS sequence"/>
</dbReference>
<evidence type="ECO:0000313" key="2">
    <source>
        <dbReference type="Proteomes" id="UP000324222"/>
    </source>
</evidence>
<name>A0A5B7IYA9_PORTR</name>
<protein>
    <submittedName>
        <fullName evidence="1">Uncharacterized protein</fullName>
    </submittedName>
</protein>
<dbReference type="OrthoDB" id="5046242at2759"/>
<comment type="caution">
    <text evidence="1">The sequence shown here is derived from an EMBL/GenBank/DDBJ whole genome shotgun (WGS) entry which is preliminary data.</text>
</comment>
<accession>A0A5B7IYA9</accession>
<proteinExistence type="predicted"/>
<keyword evidence="2" id="KW-1185">Reference proteome</keyword>
<organism evidence="1 2">
    <name type="scientific">Portunus trituberculatus</name>
    <name type="common">Swimming crab</name>
    <name type="synonym">Neptunus trituberculatus</name>
    <dbReference type="NCBI Taxonomy" id="210409"/>
    <lineage>
        <taxon>Eukaryota</taxon>
        <taxon>Metazoa</taxon>
        <taxon>Ecdysozoa</taxon>
        <taxon>Arthropoda</taxon>
        <taxon>Crustacea</taxon>
        <taxon>Multicrustacea</taxon>
        <taxon>Malacostraca</taxon>
        <taxon>Eumalacostraca</taxon>
        <taxon>Eucarida</taxon>
        <taxon>Decapoda</taxon>
        <taxon>Pleocyemata</taxon>
        <taxon>Brachyura</taxon>
        <taxon>Eubrachyura</taxon>
        <taxon>Portunoidea</taxon>
        <taxon>Portunidae</taxon>
        <taxon>Portuninae</taxon>
        <taxon>Portunus</taxon>
    </lineage>
</organism>
<reference evidence="1 2" key="1">
    <citation type="submission" date="2019-05" db="EMBL/GenBank/DDBJ databases">
        <title>Another draft genome of Portunus trituberculatus and its Hox gene families provides insights of decapod evolution.</title>
        <authorList>
            <person name="Jeong J.-H."/>
            <person name="Song I."/>
            <person name="Kim S."/>
            <person name="Choi T."/>
            <person name="Kim D."/>
            <person name="Ryu S."/>
            <person name="Kim W."/>
        </authorList>
    </citation>
    <scope>NUCLEOTIDE SEQUENCE [LARGE SCALE GENOMIC DNA]</scope>
    <source>
        <tissue evidence="1">Muscle</tissue>
    </source>
</reference>
<gene>
    <name evidence="1" type="ORF">E2C01_081254</name>
</gene>
<sequence>MLGSKGNWVAEEGPGLIQGGRKNPIYQIAREEGALGEPVDNTLQGEDYLLTSFGLT</sequence>
<dbReference type="EMBL" id="VSRR010071400">
    <property type="protein sequence ID" value="MPC86427.1"/>
    <property type="molecule type" value="Genomic_DNA"/>
</dbReference>
<dbReference type="AlphaFoldDB" id="A0A5B7IYA9"/>